<accession>A0AA39WBL3</accession>
<protein>
    <submittedName>
        <fullName evidence="2">Uncharacterized protein</fullName>
    </submittedName>
</protein>
<keyword evidence="3" id="KW-1185">Reference proteome</keyword>
<name>A0AA39WBL3_9PEZI</name>
<dbReference type="Proteomes" id="UP001174934">
    <property type="component" value="Unassembled WGS sequence"/>
</dbReference>
<evidence type="ECO:0000313" key="3">
    <source>
        <dbReference type="Proteomes" id="UP001174934"/>
    </source>
</evidence>
<gene>
    <name evidence="2" type="ORF">B0T17DRAFT_409005</name>
</gene>
<comment type="caution">
    <text evidence="2">The sequence shown here is derived from an EMBL/GenBank/DDBJ whole genome shotgun (WGS) entry which is preliminary data.</text>
</comment>
<feature type="region of interest" description="Disordered" evidence="1">
    <location>
        <begin position="25"/>
        <end position="64"/>
    </location>
</feature>
<dbReference type="AlphaFoldDB" id="A0AA39WBL3"/>
<proteinExistence type="predicted"/>
<organism evidence="2 3">
    <name type="scientific">Bombardia bombarda</name>
    <dbReference type="NCBI Taxonomy" id="252184"/>
    <lineage>
        <taxon>Eukaryota</taxon>
        <taxon>Fungi</taxon>
        <taxon>Dikarya</taxon>
        <taxon>Ascomycota</taxon>
        <taxon>Pezizomycotina</taxon>
        <taxon>Sordariomycetes</taxon>
        <taxon>Sordariomycetidae</taxon>
        <taxon>Sordariales</taxon>
        <taxon>Lasiosphaeriaceae</taxon>
        <taxon>Bombardia</taxon>
    </lineage>
</organism>
<reference evidence="2" key="1">
    <citation type="submission" date="2023-06" db="EMBL/GenBank/DDBJ databases">
        <title>Genome-scale phylogeny and comparative genomics of the fungal order Sordariales.</title>
        <authorList>
            <consortium name="Lawrence Berkeley National Laboratory"/>
            <person name="Hensen N."/>
            <person name="Bonometti L."/>
            <person name="Westerberg I."/>
            <person name="Brannstrom I.O."/>
            <person name="Guillou S."/>
            <person name="Cros-Aarteil S."/>
            <person name="Calhoun S."/>
            <person name="Haridas S."/>
            <person name="Kuo A."/>
            <person name="Mondo S."/>
            <person name="Pangilinan J."/>
            <person name="Riley R."/>
            <person name="LaButti K."/>
            <person name="Andreopoulos B."/>
            <person name="Lipzen A."/>
            <person name="Chen C."/>
            <person name="Yanf M."/>
            <person name="Daum C."/>
            <person name="Ng V."/>
            <person name="Clum A."/>
            <person name="Steindorff A."/>
            <person name="Ohm R."/>
            <person name="Martin F."/>
            <person name="Silar P."/>
            <person name="Natvig D."/>
            <person name="Lalanne C."/>
            <person name="Gautier V."/>
            <person name="Ament-velasquez S.L."/>
            <person name="Kruys A."/>
            <person name="Hutchinson M.I."/>
            <person name="Powell A.J."/>
            <person name="Barry K."/>
            <person name="Miller A.N."/>
            <person name="Grigoriev I.V."/>
            <person name="Debuchy R."/>
            <person name="Gladieux P."/>
            <person name="Thoren M.H."/>
            <person name="Johannesson H."/>
        </authorList>
    </citation>
    <scope>NUCLEOTIDE SEQUENCE</scope>
    <source>
        <strain evidence="2">SMH3391-2</strain>
    </source>
</reference>
<dbReference type="EMBL" id="JAULSR010000009">
    <property type="protein sequence ID" value="KAK0612523.1"/>
    <property type="molecule type" value="Genomic_DNA"/>
</dbReference>
<evidence type="ECO:0000256" key="1">
    <source>
        <dbReference type="SAM" id="MobiDB-lite"/>
    </source>
</evidence>
<evidence type="ECO:0000313" key="2">
    <source>
        <dbReference type="EMBL" id="KAK0612523.1"/>
    </source>
</evidence>
<sequence length="497" mass="54162">MNLNPPRPRMYKAQFSRWNWHKYSTTSSSRSSRSEQLAGSENPRKHDHCPYPRPTSALPGRKKGTSHFLKFPTRLLEPTSSFHLTTAMTAHRHLILGFADHDPRWQTATTTPFAKLGGSYDPIMISHFIGALKQLELGDFAHGGRLLRGAFLELESLLADGHIAAIWDCCVSVPQLALMHGGRRDILLTFLRYLARLATARAPGGSGHPVAVIAASTLALLGQMLPDDDKGLATQVGAYTQTVWRLWVDTMAGLLPGRENNICVLHTTRTYLLVQQAPADAPLAQRMVAGYDALARDAVGALGEHDAVALAVEFDALLTQFRFGMPGRGFDGRIDGLLGKLSSKPGNRHVAADRWESAEDRQILRGAWALGALFAQEVTGDDVRAAECRRQFLRAPAEGDWAQFALRMEEALRRKGRLAEAQEVRKRRGEVEIPSEIVEMLEREEMEMGVGMGVGMGMGMGMAGVGMAGVGMAGVGESAWTGSDEAAGPSPSLCKQF</sequence>